<keyword evidence="3" id="KW-1185">Reference proteome</keyword>
<name>A0A2Z7BMW4_9LAMI</name>
<dbReference type="AlphaFoldDB" id="A0A2Z7BMW4"/>
<evidence type="ECO:0000313" key="3">
    <source>
        <dbReference type="Proteomes" id="UP000250235"/>
    </source>
</evidence>
<accession>A0A2Z7BMW4</accession>
<protein>
    <submittedName>
        <fullName evidence="2">Uncharacterized protein</fullName>
    </submittedName>
</protein>
<organism evidence="2 3">
    <name type="scientific">Dorcoceras hygrometricum</name>
    <dbReference type="NCBI Taxonomy" id="472368"/>
    <lineage>
        <taxon>Eukaryota</taxon>
        <taxon>Viridiplantae</taxon>
        <taxon>Streptophyta</taxon>
        <taxon>Embryophyta</taxon>
        <taxon>Tracheophyta</taxon>
        <taxon>Spermatophyta</taxon>
        <taxon>Magnoliopsida</taxon>
        <taxon>eudicotyledons</taxon>
        <taxon>Gunneridae</taxon>
        <taxon>Pentapetalae</taxon>
        <taxon>asterids</taxon>
        <taxon>lamiids</taxon>
        <taxon>Lamiales</taxon>
        <taxon>Gesneriaceae</taxon>
        <taxon>Didymocarpoideae</taxon>
        <taxon>Trichosporeae</taxon>
        <taxon>Loxocarpinae</taxon>
        <taxon>Dorcoceras</taxon>
    </lineage>
</organism>
<reference evidence="2 3" key="1">
    <citation type="journal article" date="2015" name="Proc. Natl. Acad. Sci. U.S.A.">
        <title>The resurrection genome of Boea hygrometrica: A blueprint for survival of dehydration.</title>
        <authorList>
            <person name="Xiao L."/>
            <person name="Yang G."/>
            <person name="Zhang L."/>
            <person name="Yang X."/>
            <person name="Zhao S."/>
            <person name="Ji Z."/>
            <person name="Zhou Q."/>
            <person name="Hu M."/>
            <person name="Wang Y."/>
            <person name="Chen M."/>
            <person name="Xu Y."/>
            <person name="Jin H."/>
            <person name="Xiao X."/>
            <person name="Hu G."/>
            <person name="Bao F."/>
            <person name="Hu Y."/>
            <person name="Wan P."/>
            <person name="Li L."/>
            <person name="Deng X."/>
            <person name="Kuang T."/>
            <person name="Xiang C."/>
            <person name="Zhu J.K."/>
            <person name="Oliver M.J."/>
            <person name="He Y."/>
        </authorList>
    </citation>
    <scope>NUCLEOTIDE SEQUENCE [LARGE SCALE GENOMIC DNA]</scope>
    <source>
        <strain evidence="3">cv. XS01</strain>
    </source>
</reference>
<dbReference type="Proteomes" id="UP000250235">
    <property type="component" value="Unassembled WGS sequence"/>
</dbReference>
<evidence type="ECO:0000313" key="2">
    <source>
        <dbReference type="EMBL" id="KZV35646.1"/>
    </source>
</evidence>
<gene>
    <name evidence="2" type="ORF">F511_24029</name>
</gene>
<evidence type="ECO:0000256" key="1">
    <source>
        <dbReference type="SAM" id="MobiDB-lite"/>
    </source>
</evidence>
<proteinExistence type="predicted"/>
<sequence>MFMSMITHVLIWHLTILNFFYMVRLMDCLSGHGSMLGGSWWSYGWLVVVRNRGIMVEPIACRETPCSVCLWPVRCVSSPGFVRPVEALVGARFGQSGGSGGVLACCVELGSRTDSLTMPPRRIREQQDDDLPPPPPPPHMTPFERANMEMLAGITRLLERQTERPGKSHEEDIVERFDDVSFAGMRCVDDVSFAGIRCVDDVSFAGMRCVDDVSLAVEEVWSLVLFFLRSVFCWREVLTTSFHERSILR</sequence>
<dbReference type="EMBL" id="KV004524">
    <property type="protein sequence ID" value="KZV35646.1"/>
    <property type="molecule type" value="Genomic_DNA"/>
</dbReference>
<feature type="region of interest" description="Disordered" evidence="1">
    <location>
        <begin position="116"/>
        <end position="141"/>
    </location>
</feature>